<name>A0ABC8URE2_9AQUA</name>
<dbReference type="PANTHER" id="PTHR46328:SF35">
    <property type="entry name" value="PROTEIN FAR1-RELATED SEQUENCE 5-LIKE"/>
    <property type="match status" value="1"/>
</dbReference>
<dbReference type="Proteomes" id="UP001642360">
    <property type="component" value="Unassembled WGS sequence"/>
</dbReference>
<gene>
    <name evidence="1" type="ORF">ILEXP_LOCUS53885</name>
</gene>
<reference evidence="1 2" key="1">
    <citation type="submission" date="2024-02" db="EMBL/GenBank/DDBJ databases">
        <authorList>
            <person name="Vignale AGUSTIN F."/>
            <person name="Sosa J E."/>
            <person name="Modenutti C."/>
        </authorList>
    </citation>
    <scope>NUCLEOTIDE SEQUENCE [LARGE SCALE GENOMIC DNA]</scope>
</reference>
<dbReference type="AlphaFoldDB" id="A0ABC8URE2"/>
<accession>A0ABC8URE2</accession>
<proteinExistence type="predicted"/>
<organism evidence="1 2">
    <name type="scientific">Ilex paraguariensis</name>
    <name type="common">yerba mate</name>
    <dbReference type="NCBI Taxonomy" id="185542"/>
    <lineage>
        <taxon>Eukaryota</taxon>
        <taxon>Viridiplantae</taxon>
        <taxon>Streptophyta</taxon>
        <taxon>Embryophyta</taxon>
        <taxon>Tracheophyta</taxon>
        <taxon>Spermatophyta</taxon>
        <taxon>Magnoliopsida</taxon>
        <taxon>eudicotyledons</taxon>
        <taxon>Gunneridae</taxon>
        <taxon>Pentapetalae</taxon>
        <taxon>asterids</taxon>
        <taxon>campanulids</taxon>
        <taxon>Aquifoliales</taxon>
        <taxon>Aquifoliaceae</taxon>
        <taxon>Ilex</taxon>
    </lineage>
</organism>
<evidence type="ECO:0008006" key="3">
    <source>
        <dbReference type="Google" id="ProtNLM"/>
    </source>
</evidence>
<evidence type="ECO:0000313" key="1">
    <source>
        <dbReference type="EMBL" id="CAK9183608.1"/>
    </source>
</evidence>
<comment type="caution">
    <text evidence="1">The sequence shown here is derived from an EMBL/GenBank/DDBJ whole genome shotgun (WGS) entry which is preliminary data.</text>
</comment>
<dbReference type="EMBL" id="CAUOFW020008702">
    <property type="protein sequence ID" value="CAK9183608.1"/>
    <property type="molecule type" value="Genomic_DNA"/>
</dbReference>
<evidence type="ECO:0000313" key="2">
    <source>
        <dbReference type="Proteomes" id="UP001642360"/>
    </source>
</evidence>
<dbReference type="PANTHER" id="PTHR46328">
    <property type="entry name" value="FAR-RED IMPAIRED RESPONSIVE (FAR1) FAMILY PROTEIN-RELATED"/>
    <property type="match status" value="1"/>
</dbReference>
<protein>
    <recommendedName>
        <fullName evidence="3">FAR1 domain-containing protein</fullName>
    </recommendedName>
</protein>
<sequence>MTNVVDVDEPKVGMIFESYKRLLEYYTGYGKRLGFPVKIRSSIKGEDDELKYVTIVCSRSGKSKSTSKYPLKSYPNIKACRSSESDVIGLVDGQSTSEAIDDSQITQMVNVGISDGQCSSLQFCNNNMALLWGVTQTGLGNHFMMLATISAANGLVVHRRGSPDAA</sequence>
<keyword evidence="2" id="KW-1185">Reference proteome</keyword>